<gene>
    <name evidence="2" type="ORF">DPMN_090135</name>
</gene>
<evidence type="ECO:0000313" key="3">
    <source>
        <dbReference type="Proteomes" id="UP000828390"/>
    </source>
</evidence>
<evidence type="ECO:0000256" key="1">
    <source>
        <dbReference type="SAM" id="MobiDB-lite"/>
    </source>
</evidence>
<feature type="region of interest" description="Disordered" evidence="1">
    <location>
        <begin position="55"/>
        <end position="76"/>
    </location>
</feature>
<dbReference type="Proteomes" id="UP000828390">
    <property type="component" value="Unassembled WGS sequence"/>
</dbReference>
<reference evidence="2" key="1">
    <citation type="journal article" date="2019" name="bioRxiv">
        <title>The Genome of the Zebra Mussel, Dreissena polymorpha: A Resource for Invasive Species Research.</title>
        <authorList>
            <person name="McCartney M.A."/>
            <person name="Auch B."/>
            <person name="Kono T."/>
            <person name="Mallez S."/>
            <person name="Zhang Y."/>
            <person name="Obille A."/>
            <person name="Becker A."/>
            <person name="Abrahante J.E."/>
            <person name="Garbe J."/>
            <person name="Badalamenti J.P."/>
            <person name="Herman A."/>
            <person name="Mangelson H."/>
            <person name="Liachko I."/>
            <person name="Sullivan S."/>
            <person name="Sone E.D."/>
            <person name="Koren S."/>
            <person name="Silverstein K.A.T."/>
            <person name="Beckman K.B."/>
            <person name="Gohl D.M."/>
        </authorList>
    </citation>
    <scope>NUCLEOTIDE SEQUENCE</scope>
    <source>
        <strain evidence="2">Duluth1</strain>
        <tissue evidence="2">Whole animal</tissue>
    </source>
</reference>
<accession>A0A9D4KX66</accession>
<name>A0A9D4KX66_DREPO</name>
<organism evidence="2 3">
    <name type="scientific">Dreissena polymorpha</name>
    <name type="common">Zebra mussel</name>
    <name type="synonym">Mytilus polymorpha</name>
    <dbReference type="NCBI Taxonomy" id="45954"/>
    <lineage>
        <taxon>Eukaryota</taxon>
        <taxon>Metazoa</taxon>
        <taxon>Spiralia</taxon>
        <taxon>Lophotrochozoa</taxon>
        <taxon>Mollusca</taxon>
        <taxon>Bivalvia</taxon>
        <taxon>Autobranchia</taxon>
        <taxon>Heteroconchia</taxon>
        <taxon>Euheterodonta</taxon>
        <taxon>Imparidentia</taxon>
        <taxon>Neoheterodontei</taxon>
        <taxon>Myida</taxon>
        <taxon>Dreissenoidea</taxon>
        <taxon>Dreissenidae</taxon>
        <taxon>Dreissena</taxon>
    </lineage>
</organism>
<reference evidence="2" key="2">
    <citation type="submission" date="2020-11" db="EMBL/GenBank/DDBJ databases">
        <authorList>
            <person name="McCartney M.A."/>
            <person name="Auch B."/>
            <person name="Kono T."/>
            <person name="Mallez S."/>
            <person name="Becker A."/>
            <person name="Gohl D.M."/>
            <person name="Silverstein K.A.T."/>
            <person name="Koren S."/>
            <person name="Bechman K.B."/>
            <person name="Herman A."/>
            <person name="Abrahante J.E."/>
            <person name="Garbe J."/>
        </authorList>
    </citation>
    <scope>NUCLEOTIDE SEQUENCE</scope>
    <source>
        <strain evidence="2">Duluth1</strain>
        <tissue evidence="2">Whole animal</tissue>
    </source>
</reference>
<sequence length="76" mass="8842">MAEVTSSDSTLVVKMKFQKKAKEHIREEKETENRLLCQGYQEFAKKQLIIATSRVTDEAENKRKRTENTNNPKINS</sequence>
<dbReference type="AlphaFoldDB" id="A0A9D4KX66"/>
<comment type="caution">
    <text evidence="2">The sequence shown here is derived from an EMBL/GenBank/DDBJ whole genome shotgun (WGS) entry which is preliminary data.</text>
</comment>
<dbReference type="EMBL" id="JAIWYP010000003">
    <property type="protein sequence ID" value="KAH3847805.1"/>
    <property type="molecule type" value="Genomic_DNA"/>
</dbReference>
<proteinExistence type="predicted"/>
<protein>
    <submittedName>
        <fullName evidence="2">Uncharacterized protein</fullName>
    </submittedName>
</protein>
<keyword evidence="3" id="KW-1185">Reference proteome</keyword>
<evidence type="ECO:0000313" key="2">
    <source>
        <dbReference type="EMBL" id="KAH3847805.1"/>
    </source>
</evidence>